<name>A0A2T6BTM8_9FLAO</name>
<dbReference type="RefSeq" id="WP_158269186.1">
    <property type="nucleotide sequence ID" value="NZ_QBKT01000009.1"/>
</dbReference>
<organism evidence="1 2">
    <name type="scientific">Kordia periserrulae</name>
    <dbReference type="NCBI Taxonomy" id="701523"/>
    <lineage>
        <taxon>Bacteria</taxon>
        <taxon>Pseudomonadati</taxon>
        <taxon>Bacteroidota</taxon>
        <taxon>Flavobacteriia</taxon>
        <taxon>Flavobacteriales</taxon>
        <taxon>Flavobacteriaceae</taxon>
        <taxon>Kordia</taxon>
    </lineage>
</organism>
<evidence type="ECO:0000313" key="2">
    <source>
        <dbReference type="Proteomes" id="UP000244090"/>
    </source>
</evidence>
<gene>
    <name evidence="1" type="ORF">C8N46_10918</name>
</gene>
<sequence length="53" mass="5931">MLHSILKINGVSKIKKEEQQKINGGRKQCIQNGVCTDCGEKCAEIECVFCIDF</sequence>
<proteinExistence type="predicted"/>
<protein>
    <submittedName>
        <fullName evidence="1">Uncharacterized protein</fullName>
    </submittedName>
</protein>
<dbReference type="OrthoDB" id="1274341at2"/>
<dbReference type="Proteomes" id="UP000244090">
    <property type="component" value="Unassembled WGS sequence"/>
</dbReference>
<dbReference type="AlphaFoldDB" id="A0A2T6BTM8"/>
<dbReference type="EMBL" id="QBKT01000009">
    <property type="protein sequence ID" value="PTX59430.1"/>
    <property type="molecule type" value="Genomic_DNA"/>
</dbReference>
<comment type="caution">
    <text evidence="1">The sequence shown here is derived from an EMBL/GenBank/DDBJ whole genome shotgun (WGS) entry which is preliminary data.</text>
</comment>
<evidence type="ECO:0000313" key="1">
    <source>
        <dbReference type="EMBL" id="PTX59430.1"/>
    </source>
</evidence>
<accession>A0A2T6BTM8</accession>
<keyword evidence="2" id="KW-1185">Reference proteome</keyword>
<reference evidence="1 2" key="1">
    <citation type="submission" date="2018-04" db="EMBL/GenBank/DDBJ databases">
        <title>Genomic Encyclopedia of Archaeal and Bacterial Type Strains, Phase II (KMG-II): from individual species to whole genera.</title>
        <authorList>
            <person name="Goeker M."/>
        </authorList>
    </citation>
    <scope>NUCLEOTIDE SEQUENCE [LARGE SCALE GENOMIC DNA]</scope>
    <source>
        <strain evidence="1 2">DSM 25731</strain>
    </source>
</reference>